<dbReference type="SUPFAM" id="SSF52058">
    <property type="entry name" value="L domain-like"/>
    <property type="match status" value="1"/>
</dbReference>
<evidence type="ECO:0000256" key="12">
    <source>
        <dbReference type="ARBA" id="ARBA00023136"/>
    </source>
</evidence>
<dbReference type="PANTHER" id="PTHR48056">
    <property type="entry name" value="LRR RECEPTOR-LIKE SERINE/THREONINE-PROTEIN KINASE-RELATED"/>
    <property type="match status" value="1"/>
</dbReference>
<sequence length="1054" mass="113614">MHLSGVGPTLYTITTDSPSTYILPPFLITILSILFYHITHPYSQANITQHLVIYTYISRTTTTTTREAKRKEQSYHLVRAMVTNLCSCSPPTLLSWCVVILVVAGDGGGVTTEAALDTQATYLSQMKQEFAGPAMARWDFSAPVVEYCKFQGIVCDDSGNVTVIDVSSWRLSGRLPAAVCAALPALREVRLGYNDIRGGFPAGLLNCTSLEVLNLSCAGVSGAVPDLSLMRELKVLDMSNNYFSGAFPTSIANITTLEVVNFNENPGFENWRPPESLTALRSLRVLILSTSSMRGGIPAWLGNMTSLTDLELSGNFLTGRIPVSLARLPNLQLLELYYNKLEGVVPAELGNLTQLTDIDLSENLLSGGIPESVCALPRLRVLQMYTNQLTGAIPAVLGNSTQLRILSVYRNQLTGELPGDLGRYSGFNVLEVSENQLTGPLPPYACANGQLQYILVLSNLLTGAIPESYAACWPLLRFRVSNNHLEGDVPAGIFALPHASIIDLSYNHLTGPVPAAVAGATNLTSLFASNNRMSGVLPPEIAGAATLVKIDLSNNQISGPIPEAVGRLSRLNQLSLQGNRLNGSIPATLADLRSLNVLNLSYNALAGEIPESLCTLLPNSLDFSNNNLSGPVPLPLIREGLLESVAGNPGLCVAFRLNLTDPALPLCPKPARLRMRGLAGSVWIVAVCALVCVVATLALARRWVLRARQDADHDGLPTSPASSLSYDVTSFHKLSFDQHEIVEALIDKNIVGHGGSGTVYKIELSNGELVAVKKLWVSRRSKQEQHGHGGGGGGCLDRELRTEVETLGSIRHKNIVKLYCCYSGADSNLLVYEYMPNGNLWDALHGGGWGFLDWPTRHRVALGVAQGLAYLHHDLLFPIVHRDIKSSNILLDADFEPKVADFGIAKVLQARGDRDASTTTIAGTYGYLAPEYAYSSKATTKCDVYSFGVVLMELATGKKPIEPEFGDTRDIVQWVSGKVAAGAEADALDKRLEWSPFKEEMVQALRVAVRCTCSIPGLRPTMADVIQMLAEAGPAAGRTAKDANNKDSSGEPKL</sequence>
<keyword evidence="10 15" id="KW-0067">ATP-binding</keyword>
<feature type="region of interest" description="Disordered" evidence="16">
    <location>
        <begin position="1034"/>
        <end position="1054"/>
    </location>
</feature>
<gene>
    <name evidence="19" type="ORF">E2562_037460</name>
</gene>
<dbReference type="Proteomes" id="UP000479710">
    <property type="component" value="Unassembled WGS sequence"/>
</dbReference>
<keyword evidence="11 17" id="KW-1133">Transmembrane helix</keyword>
<protein>
    <recommendedName>
        <fullName evidence="18">Protein kinase domain-containing protein</fullName>
    </recommendedName>
</protein>
<feature type="compositionally biased region" description="Basic and acidic residues" evidence="16">
    <location>
        <begin position="1039"/>
        <end position="1054"/>
    </location>
</feature>
<name>A0A6G1DRZ2_9ORYZ</name>
<keyword evidence="14" id="KW-0325">Glycoprotein</keyword>
<dbReference type="Pfam" id="PF13855">
    <property type="entry name" value="LRR_8"/>
    <property type="match status" value="1"/>
</dbReference>
<dbReference type="AlphaFoldDB" id="A0A6G1DRZ2"/>
<evidence type="ECO:0000313" key="19">
    <source>
        <dbReference type="EMBL" id="KAF0915605.1"/>
    </source>
</evidence>
<dbReference type="PROSITE" id="PS00107">
    <property type="entry name" value="PROTEIN_KINASE_ATP"/>
    <property type="match status" value="1"/>
</dbReference>
<dbReference type="FunFam" id="3.80.10.10:FF:000330">
    <property type="entry name" value="Receptor protein-tyrosine kinase CEPR1"/>
    <property type="match status" value="1"/>
</dbReference>
<dbReference type="PROSITE" id="PS50011">
    <property type="entry name" value="PROTEIN_KINASE_DOM"/>
    <property type="match status" value="1"/>
</dbReference>
<accession>A0A6G1DRZ2</accession>
<proteinExistence type="predicted"/>
<dbReference type="InterPro" id="IPR011009">
    <property type="entry name" value="Kinase-like_dom_sf"/>
</dbReference>
<dbReference type="FunFam" id="3.80.10.10:FF:000228">
    <property type="entry name" value="Leucine-rich repeat receptor-like serine/threonine-protein kinase BAM1"/>
    <property type="match status" value="1"/>
</dbReference>
<dbReference type="GO" id="GO:0001653">
    <property type="term" value="F:peptide receptor activity"/>
    <property type="evidence" value="ECO:0007669"/>
    <property type="project" value="UniProtKB-ARBA"/>
</dbReference>
<dbReference type="InterPro" id="IPR017441">
    <property type="entry name" value="Protein_kinase_ATP_BS"/>
</dbReference>
<evidence type="ECO:0000256" key="14">
    <source>
        <dbReference type="ARBA" id="ARBA00023180"/>
    </source>
</evidence>
<dbReference type="Pfam" id="PF00069">
    <property type="entry name" value="Pkinase"/>
    <property type="match status" value="1"/>
</dbReference>
<dbReference type="SMART" id="SM00369">
    <property type="entry name" value="LRR_TYP"/>
    <property type="match status" value="5"/>
</dbReference>
<keyword evidence="20" id="KW-1185">Reference proteome</keyword>
<dbReference type="GO" id="GO:0005886">
    <property type="term" value="C:plasma membrane"/>
    <property type="evidence" value="ECO:0007669"/>
    <property type="project" value="UniProtKB-SubCell"/>
</dbReference>
<dbReference type="GO" id="GO:0005524">
    <property type="term" value="F:ATP binding"/>
    <property type="evidence" value="ECO:0007669"/>
    <property type="project" value="UniProtKB-UniRule"/>
</dbReference>
<dbReference type="InterPro" id="IPR032675">
    <property type="entry name" value="LRR_dom_sf"/>
</dbReference>
<dbReference type="SUPFAM" id="SSF56112">
    <property type="entry name" value="Protein kinase-like (PK-like)"/>
    <property type="match status" value="1"/>
</dbReference>
<evidence type="ECO:0000256" key="15">
    <source>
        <dbReference type="PROSITE-ProRule" id="PRU10141"/>
    </source>
</evidence>
<dbReference type="InterPro" id="IPR000719">
    <property type="entry name" value="Prot_kinase_dom"/>
</dbReference>
<evidence type="ECO:0000256" key="2">
    <source>
        <dbReference type="ARBA" id="ARBA00022527"/>
    </source>
</evidence>
<evidence type="ECO:0000256" key="11">
    <source>
        <dbReference type="ARBA" id="ARBA00022989"/>
    </source>
</evidence>
<evidence type="ECO:0000256" key="7">
    <source>
        <dbReference type="ARBA" id="ARBA00022737"/>
    </source>
</evidence>
<keyword evidence="8 15" id="KW-0547">Nucleotide-binding</keyword>
<evidence type="ECO:0000256" key="13">
    <source>
        <dbReference type="ARBA" id="ARBA00023170"/>
    </source>
</evidence>
<feature type="domain" description="Protein kinase" evidence="18">
    <location>
        <begin position="745"/>
        <end position="1054"/>
    </location>
</feature>
<keyword evidence="12 17" id="KW-0472">Membrane</keyword>
<evidence type="ECO:0000256" key="1">
    <source>
        <dbReference type="ARBA" id="ARBA00004162"/>
    </source>
</evidence>
<dbReference type="InterPro" id="IPR008271">
    <property type="entry name" value="Ser/Thr_kinase_AS"/>
</dbReference>
<dbReference type="InterPro" id="IPR001611">
    <property type="entry name" value="Leu-rich_rpt"/>
</dbReference>
<keyword evidence="9" id="KW-0418">Kinase</keyword>
<feature type="transmembrane region" description="Helical" evidence="17">
    <location>
        <begin position="20"/>
        <end position="38"/>
    </location>
</feature>
<feature type="binding site" evidence="15">
    <location>
        <position position="774"/>
    </location>
    <ligand>
        <name>ATP</name>
        <dbReference type="ChEBI" id="CHEBI:30616"/>
    </ligand>
</feature>
<dbReference type="FunFam" id="3.80.10.10:FF:000515">
    <property type="entry name" value="Leucine-rich repeat receptor-like protein kinase"/>
    <property type="match status" value="1"/>
</dbReference>
<dbReference type="FunFam" id="1.10.510.10:FF:000276">
    <property type="entry name" value="LRR receptor-like serine/threonine-protein kinase RCH1"/>
    <property type="match status" value="1"/>
</dbReference>
<feature type="transmembrane region" description="Helical" evidence="17">
    <location>
        <begin position="678"/>
        <end position="700"/>
    </location>
</feature>
<dbReference type="InterPro" id="IPR050647">
    <property type="entry name" value="Plant_LRR-RLKs"/>
</dbReference>
<dbReference type="Gene3D" id="1.10.510.10">
    <property type="entry name" value="Transferase(Phosphotransferase) domain 1"/>
    <property type="match status" value="1"/>
</dbReference>
<dbReference type="EMBL" id="SPHZ02000006">
    <property type="protein sequence ID" value="KAF0915605.1"/>
    <property type="molecule type" value="Genomic_DNA"/>
</dbReference>
<evidence type="ECO:0000256" key="4">
    <source>
        <dbReference type="ARBA" id="ARBA00022679"/>
    </source>
</evidence>
<evidence type="ECO:0000256" key="5">
    <source>
        <dbReference type="ARBA" id="ARBA00022692"/>
    </source>
</evidence>
<dbReference type="GO" id="GO:0004674">
    <property type="term" value="F:protein serine/threonine kinase activity"/>
    <property type="evidence" value="ECO:0007669"/>
    <property type="project" value="UniProtKB-KW"/>
</dbReference>
<dbReference type="InterPro" id="IPR003591">
    <property type="entry name" value="Leu-rich_rpt_typical-subtyp"/>
</dbReference>
<keyword evidence="2" id="KW-0723">Serine/threonine-protein kinase</keyword>
<evidence type="ECO:0000256" key="6">
    <source>
        <dbReference type="ARBA" id="ARBA00022729"/>
    </source>
</evidence>
<dbReference type="SMART" id="SM00220">
    <property type="entry name" value="S_TKc"/>
    <property type="match status" value="1"/>
</dbReference>
<comment type="caution">
    <text evidence="19">The sequence shown here is derived from an EMBL/GenBank/DDBJ whole genome shotgun (WGS) entry which is preliminary data.</text>
</comment>
<organism evidence="19 20">
    <name type="scientific">Oryza meyeriana var. granulata</name>
    <dbReference type="NCBI Taxonomy" id="110450"/>
    <lineage>
        <taxon>Eukaryota</taxon>
        <taxon>Viridiplantae</taxon>
        <taxon>Streptophyta</taxon>
        <taxon>Embryophyta</taxon>
        <taxon>Tracheophyta</taxon>
        <taxon>Spermatophyta</taxon>
        <taxon>Magnoliopsida</taxon>
        <taxon>Liliopsida</taxon>
        <taxon>Poales</taxon>
        <taxon>Poaceae</taxon>
        <taxon>BOP clade</taxon>
        <taxon>Oryzoideae</taxon>
        <taxon>Oryzeae</taxon>
        <taxon>Oryzinae</taxon>
        <taxon>Oryza</taxon>
        <taxon>Oryza meyeriana</taxon>
    </lineage>
</organism>
<dbReference type="Gene3D" id="3.80.10.10">
    <property type="entry name" value="Ribonuclease Inhibitor"/>
    <property type="match status" value="3"/>
</dbReference>
<evidence type="ECO:0000256" key="16">
    <source>
        <dbReference type="SAM" id="MobiDB-lite"/>
    </source>
</evidence>
<reference evidence="19 20" key="1">
    <citation type="submission" date="2019-11" db="EMBL/GenBank/DDBJ databases">
        <title>Whole genome sequence of Oryza granulata.</title>
        <authorList>
            <person name="Li W."/>
        </authorList>
    </citation>
    <scope>NUCLEOTIDE SEQUENCE [LARGE SCALE GENOMIC DNA]</scope>
    <source>
        <strain evidence="20">cv. Menghai</strain>
        <tissue evidence="19">Leaf</tissue>
    </source>
</reference>
<keyword evidence="4" id="KW-0808">Transferase</keyword>
<comment type="subcellular location">
    <subcellularLocation>
        <location evidence="1">Cell membrane</location>
        <topology evidence="1">Single-pass membrane protein</topology>
    </subcellularLocation>
</comment>
<keyword evidence="3" id="KW-0433">Leucine-rich repeat</keyword>
<keyword evidence="5 17" id="KW-0812">Transmembrane</keyword>
<evidence type="ECO:0000256" key="17">
    <source>
        <dbReference type="SAM" id="Phobius"/>
    </source>
</evidence>
<evidence type="ECO:0000256" key="3">
    <source>
        <dbReference type="ARBA" id="ARBA00022614"/>
    </source>
</evidence>
<evidence type="ECO:0000256" key="8">
    <source>
        <dbReference type="ARBA" id="ARBA00022741"/>
    </source>
</evidence>
<dbReference type="Pfam" id="PF00560">
    <property type="entry name" value="LRR_1"/>
    <property type="match status" value="5"/>
</dbReference>
<keyword evidence="6" id="KW-0732">Signal</keyword>
<keyword evidence="13" id="KW-0675">Receptor</keyword>
<keyword evidence="7" id="KW-0677">Repeat</keyword>
<dbReference type="SUPFAM" id="SSF52047">
    <property type="entry name" value="RNI-like"/>
    <property type="match status" value="1"/>
</dbReference>
<evidence type="ECO:0000256" key="10">
    <source>
        <dbReference type="ARBA" id="ARBA00022840"/>
    </source>
</evidence>
<dbReference type="OrthoDB" id="642113at2759"/>
<evidence type="ECO:0000313" key="20">
    <source>
        <dbReference type="Proteomes" id="UP000479710"/>
    </source>
</evidence>
<dbReference type="PROSITE" id="PS00108">
    <property type="entry name" value="PROTEIN_KINASE_ST"/>
    <property type="match status" value="1"/>
</dbReference>
<dbReference type="FunFam" id="3.30.200.20:FF:000530">
    <property type="entry name" value="receptor protein-tyrosine kinase CEPR1"/>
    <property type="match status" value="1"/>
</dbReference>
<evidence type="ECO:0000256" key="9">
    <source>
        <dbReference type="ARBA" id="ARBA00022777"/>
    </source>
</evidence>
<dbReference type="PANTHER" id="PTHR48056:SF81">
    <property type="entry name" value="RECEPTOR PROTEIN-TYROSINE KINASE CEPR1"/>
    <property type="match status" value="1"/>
</dbReference>
<evidence type="ECO:0000259" key="18">
    <source>
        <dbReference type="PROSITE" id="PS50011"/>
    </source>
</evidence>
<dbReference type="Gene3D" id="3.30.200.20">
    <property type="entry name" value="Phosphorylase Kinase, domain 1"/>
    <property type="match status" value="1"/>
</dbReference>